<keyword evidence="2" id="KW-0812">Transmembrane</keyword>
<feature type="transmembrane region" description="Helical" evidence="2">
    <location>
        <begin position="187"/>
        <end position="205"/>
    </location>
</feature>
<evidence type="ECO:0000256" key="2">
    <source>
        <dbReference type="SAM" id="Phobius"/>
    </source>
</evidence>
<protein>
    <recommendedName>
        <fullName evidence="3">Swt1-like HEPN domain-containing protein</fullName>
    </recommendedName>
</protein>
<gene>
    <name evidence="4" type="ORF">ENQ76_04730</name>
</gene>
<keyword evidence="2" id="KW-0472">Membrane</keyword>
<feature type="domain" description="Swt1-like HEPN" evidence="3">
    <location>
        <begin position="11"/>
        <end position="121"/>
    </location>
</feature>
<reference evidence="4" key="1">
    <citation type="journal article" date="2020" name="mSystems">
        <title>Genome- and Community-Level Interaction Insights into Carbon Utilization and Element Cycling Functions of Hydrothermarchaeota in Hydrothermal Sediment.</title>
        <authorList>
            <person name="Zhou Z."/>
            <person name="Liu Y."/>
            <person name="Xu W."/>
            <person name="Pan J."/>
            <person name="Luo Z.H."/>
            <person name="Li M."/>
        </authorList>
    </citation>
    <scope>NUCLEOTIDE SEQUENCE [LARGE SCALE GENOMIC DNA]</scope>
    <source>
        <strain evidence="4">SpSt-339</strain>
    </source>
</reference>
<sequence>MLTPHETINAALEILTDGLSPYFQVELCRVYGYRWEEVLRQNSRSSLPPRSEPIVWDAYSLLTVMWEQWNEVFRTQMGLFERSLVSELREYRNLWAHQATFTEDDAFRVLDSVQRLLAAIDADAGLLDRLEQLKFDVLRDKLSRQINEDDLRDQARRAKLTEVSLYALGGGTIVVATLVSLVPRNPLAGLILCAFTLFTFTYLSLKRWWTDAPIWGVHECRGCRKIIYTEVCPYCESRPTSSVARGSSASRFPTVRAARQPTLTGTSPSARPSVAK</sequence>
<comment type="caution">
    <text evidence="4">The sequence shown here is derived from an EMBL/GenBank/DDBJ whole genome shotgun (WGS) entry which is preliminary data.</text>
</comment>
<feature type="compositionally biased region" description="Polar residues" evidence="1">
    <location>
        <begin position="261"/>
        <end position="270"/>
    </location>
</feature>
<dbReference type="AlphaFoldDB" id="A0A7C2JYJ7"/>
<organism evidence="4">
    <name type="scientific">Schlesneria paludicola</name>
    <dbReference type="NCBI Taxonomy" id="360056"/>
    <lineage>
        <taxon>Bacteria</taxon>
        <taxon>Pseudomonadati</taxon>
        <taxon>Planctomycetota</taxon>
        <taxon>Planctomycetia</taxon>
        <taxon>Planctomycetales</taxon>
        <taxon>Planctomycetaceae</taxon>
        <taxon>Schlesneria</taxon>
    </lineage>
</organism>
<evidence type="ECO:0000256" key="1">
    <source>
        <dbReference type="SAM" id="MobiDB-lite"/>
    </source>
</evidence>
<accession>A0A7C2JYJ7</accession>
<evidence type="ECO:0000313" key="4">
    <source>
        <dbReference type="EMBL" id="HEN14760.1"/>
    </source>
</evidence>
<keyword evidence="2" id="KW-1133">Transmembrane helix</keyword>
<name>A0A7C2JYJ7_9PLAN</name>
<proteinExistence type="predicted"/>
<dbReference type="Pfam" id="PF18731">
    <property type="entry name" value="HEPN_Swt1"/>
    <property type="match status" value="1"/>
</dbReference>
<feature type="transmembrane region" description="Helical" evidence="2">
    <location>
        <begin position="163"/>
        <end position="181"/>
    </location>
</feature>
<feature type="region of interest" description="Disordered" evidence="1">
    <location>
        <begin position="257"/>
        <end position="276"/>
    </location>
</feature>
<dbReference type="EMBL" id="DSOK01000142">
    <property type="protein sequence ID" value="HEN14760.1"/>
    <property type="molecule type" value="Genomic_DNA"/>
</dbReference>
<evidence type="ECO:0000259" key="3">
    <source>
        <dbReference type="Pfam" id="PF18731"/>
    </source>
</evidence>
<dbReference type="InterPro" id="IPR041650">
    <property type="entry name" value="HEPN_Swt1"/>
</dbReference>